<evidence type="ECO:0000313" key="2">
    <source>
        <dbReference type="EMBL" id="GAO28400.1"/>
    </source>
</evidence>
<dbReference type="PANTHER" id="PTHR10900:SF77">
    <property type="entry name" value="FI19380P1"/>
    <property type="match status" value="1"/>
</dbReference>
<dbReference type="Gene3D" id="2.30.180.10">
    <property type="entry name" value="FAS1 domain"/>
    <property type="match status" value="1"/>
</dbReference>
<dbReference type="InterPro" id="IPR050904">
    <property type="entry name" value="Adhesion/Biosynth-related"/>
</dbReference>
<dbReference type="AlphaFoldDB" id="A0A0E9LU86"/>
<dbReference type="Pfam" id="PF02469">
    <property type="entry name" value="Fasciclin"/>
    <property type="match status" value="1"/>
</dbReference>
<dbReference type="PROSITE" id="PS51257">
    <property type="entry name" value="PROKAR_LIPOPROTEIN"/>
    <property type="match status" value="1"/>
</dbReference>
<dbReference type="InterPro" id="IPR036378">
    <property type="entry name" value="FAS1_dom_sf"/>
</dbReference>
<evidence type="ECO:0000313" key="3">
    <source>
        <dbReference type="Proteomes" id="UP000032900"/>
    </source>
</evidence>
<accession>A0A0E9LU86</accession>
<dbReference type="STRING" id="1236989.JCM15548_1488"/>
<evidence type="ECO:0000259" key="1">
    <source>
        <dbReference type="PROSITE" id="PS50213"/>
    </source>
</evidence>
<name>A0A0E9LU86_9BACT</name>
<comment type="caution">
    <text evidence="2">The sequence shown here is derived from an EMBL/GenBank/DDBJ whole genome shotgun (WGS) entry which is preliminary data.</text>
</comment>
<keyword evidence="3" id="KW-1185">Reference proteome</keyword>
<feature type="domain" description="FAS1" evidence="1">
    <location>
        <begin position="38"/>
        <end position="239"/>
    </location>
</feature>
<reference evidence="2 3" key="1">
    <citation type="journal article" date="2015" name="Microbes Environ.">
        <title>Distribution and evolution of nitrogen fixation genes in the phylum bacteroidetes.</title>
        <authorList>
            <person name="Inoue J."/>
            <person name="Oshima K."/>
            <person name="Suda W."/>
            <person name="Sakamoto M."/>
            <person name="Iino T."/>
            <person name="Noda S."/>
            <person name="Hongoh Y."/>
            <person name="Hattori M."/>
            <person name="Ohkuma M."/>
        </authorList>
    </citation>
    <scope>NUCLEOTIDE SEQUENCE [LARGE SCALE GENOMIC DNA]</scope>
    <source>
        <strain evidence="2">JCM 15548</strain>
    </source>
</reference>
<dbReference type="Proteomes" id="UP000032900">
    <property type="component" value="Unassembled WGS sequence"/>
</dbReference>
<dbReference type="PROSITE" id="PS50213">
    <property type="entry name" value="FAS1"/>
    <property type="match status" value="1"/>
</dbReference>
<dbReference type="InterPro" id="IPR000782">
    <property type="entry name" value="FAS1_domain"/>
</dbReference>
<dbReference type="SUPFAM" id="SSF82153">
    <property type="entry name" value="FAS1 domain"/>
    <property type="match status" value="2"/>
</dbReference>
<dbReference type="PANTHER" id="PTHR10900">
    <property type="entry name" value="PERIOSTIN-RELATED"/>
    <property type="match status" value="1"/>
</dbReference>
<dbReference type="EMBL" id="BAZW01000002">
    <property type="protein sequence ID" value="GAO28400.1"/>
    <property type="molecule type" value="Genomic_DNA"/>
</dbReference>
<gene>
    <name evidence="2" type="ORF">JCM15548_1488</name>
</gene>
<organism evidence="2 3">
    <name type="scientific">Geofilum rubicundum JCM 15548</name>
    <dbReference type="NCBI Taxonomy" id="1236989"/>
    <lineage>
        <taxon>Bacteria</taxon>
        <taxon>Pseudomonadati</taxon>
        <taxon>Bacteroidota</taxon>
        <taxon>Bacteroidia</taxon>
        <taxon>Marinilabiliales</taxon>
        <taxon>Marinilabiliaceae</taxon>
        <taxon>Geofilum</taxon>
    </lineage>
</organism>
<sequence>MYKLKDRSVFWVLAGILLLFAACEPKMEEYYEVPGWLKGNAWEVLEARGDCSMFLEAIEAAGFRDVIQGRGIITVLAPDDAAFGAYLNSRGLSAPAELPLEELKELIGFHLVYYSFDQQRFADYRPDGMTNEEEISDPGLYYKFRTKSDPGTEVRMDYTVPVNETPPALTIFHKERFLPVLSGNLFKSKGIDAGSNYRYFFPGKAFPEGLNDFNFMNAAVKDYALVADNGYVYIIDEVLELAESIYETIDQKEQYSQFLGLYDRFADYQFSPDLTEDYGGGDSLHLFYHLGLPKIASMWSYNGEGFLPDYADLATLTRMANNVFAPNNAALNQFFTTFWGDHYNSFSDIPFVAARYLLENHVYEGDVIFPEEIEKGEVSTRYGNVIRFDTEAAVDKALSANGTFYGINEVVVPRMFESVTAPLFQQAPYSMFLQMLDHVNGVQPLMTDNLSFSFFLPSNSMLQERTTVNGKTLLYQNLNPNRYGQQTVMIEGDDEPWVPMSFSVMNGLVNNHIASRVMTEKAGYKVFKTQNSFQYLLLMDDESLYSSFVFNNYPDQPATIEKIDDYYNGTSYALTGSSAIALSQDYALFKDQIRYNTPPELAVFKQLLDAGGLSNTSPAYNFLQGERFIVFAPSEEAVYRDLGNLPSMLPEFLSRYMKLYFVSINESGLSDYPFAGAGIEGSVKTFAYGSDGQRIPLELIDQGDELQIVDPKGNVHKVISIFPKIYSDGCVYLIDGMFESDDQ</sequence>
<proteinExistence type="predicted"/>
<protein>
    <recommendedName>
        <fullName evidence="1">FAS1 domain-containing protein</fullName>
    </recommendedName>
</protein>